<reference evidence="6 7" key="1">
    <citation type="journal article" date="2023" name="G3 (Bethesda)">
        <title>A chromosome-length genome assembly and annotation of blackberry (Rubus argutus, cv. 'Hillquist').</title>
        <authorList>
            <person name="Bruna T."/>
            <person name="Aryal R."/>
            <person name="Dudchenko O."/>
            <person name="Sargent D.J."/>
            <person name="Mead D."/>
            <person name="Buti M."/>
            <person name="Cavallini A."/>
            <person name="Hytonen T."/>
            <person name="Andres J."/>
            <person name="Pham M."/>
            <person name="Weisz D."/>
            <person name="Mascagni F."/>
            <person name="Usai G."/>
            <person name="Natali L."/>
            <person name="Bassil N."/>
            <person name="Fernandez G.E."/>
            <person name="Lomsadze A."/>
            <person name="Armour M."/>
            <person name="Olukolu B."/>
            <person name="Poorten T."/>
            <person name="Britton C."/>
            <person name="Davik J."/>
            <person name="Ashrafi H."/>
            <person name="Aiden E.L."/>
            <person name="Borodovsky M."/>
            <person name="Worthington M."/>
        </authorList>
    </citation>
    <scope>NUCLEOTIDE SEQUENCE [LARGE SCALE GENOMIC DNA]</scope>
    <source>
        <strain evidence="6">PI 553951</strain>
    </source>
</reference>
<evidence type="ECO:0000313" key="7">
    <source>
        <dbReference type="Proteomes" id="UP001457282"/>
    </source>
</evidence>
<dbReference type="InterPro" id="IPR029045">
    <property type="entry name" value="ClpP/crotonase-like_dom_sf"/>
</dbReference>
<evidence type="ECO:0000259" key="5">
    <source>
        <dbReference type="Pfam" id="PF16113"/>
    </source>
</evidence>
<feature type="domain" description="Enoyl-CoA hydratase/isomerase" evidence="5">
    <location>
        <begin position="24"/>
        <end position="364"/>
    </location>
</feature>
<dbReference type="SUPFAM" id="SSF52096">
    <property type="entry name" value="ClpP/crotonase"/>
    <property type="match status" value="1"/>
</dbReference>
<dbReference type="GO" id="GO:0006574">
    <property type="term" value="P:L-valine catabolic process"/>
    <property type="evidence" value="ECO:0007669"/>
    <property type="project" value="UniProtKB-UniRule"/>
</dbReference>
<dbReference type="Gene3D" id="3.90.226.10">
    <property type="entry name" value="2-enoyl-CoA Hydratase, Chain A, domain 1"/>
    <property type="match status" value="1"/>
</dbReference>
<dbReference type="AlphaFoldDB" id="A0AAW1VXL9"/>
<comment type="similarity">
    <text evidence="4">Belongs to the enoyl-CoA hydratase/isomerase family.</text>
</comment>
<evidence type="ECO:0000256" key="3">
    <source>
        <dbReference type="ARBA" id="ARBA00022801"/>
    </source>
</evidence>
<comment type="catalytic activity">
    <reaction evidence="1 4">
        <text>3-hydroxy-2-methylpropanoyl-CoA + H2O = 3-hydroxy-2-methylpropanoate + CoA + H(+)</text>
        <dbReference type="Rhea" id="RHEA:20888"/>
        <dbReference type="ChEBI" id="CHEBI:11805"/>
        <dbReference type="ChEBI" id="CHEBI:15377"/>
        <dbReference type="ChEBI" id="CHEBI:15378"/>
        <dbReference type="ChEBI" id="CHEBI:57287"/>
        <dbReference type="ChEBI" id="CHEBI:57340"/>
        <dbReference type="EC" id="3.1.2.4"/>
    </reaction>
</comment>
<sequence length="391" mass="42887">MASFDNPGYEQGEVIVQEPNAFAKILTLNRPQKLNVFSIEMLTRLSELFLAYENDANVKLVILKGNGRAFCAGSDVVSIARHFYNGNRRFGATLSEKAFTMSYLSATYSKPQVSILNGIVMGAGAGVSIHGRFRVATENTVFAMPETALGSLPDVGSSYFLPRLPGFFGEYLGLTGARLDGPEMLALGLATHFVPSTKVVLLEEALVSKVGSSSSTCDVALISSIIDEYTQRPAVKNNSACQKMHVIDKCFSHNTVEEIFSALEEETKINTNGDEWLNSTIQSLKNASPISLKITLRSIREGRTQGVGESLVREYRMVCHIVLGKLSKDAAEGVRAILVDKDMNPKWEPSKLELITDQMVEHYFGKLDDDGVWKELKLPARPNLLPENVSA</sequence>
<keyword evidence="7" id="KW-1185">Reference proteome</keyword>
<evidence type="ECO:0000256" key="2">
    <source>
        <dbReference type="ARBA" id="ARBA00011915"/>
    </source>
</evidence>
<comment type="function">
    <text evidence="4">Hydrolyzes 3-hydroxyisobutyryl-CoA (HIBYL-CoA), a saline catabolite. Has high activity toward isobutyryl-CoA. Could be an isobutyryl-CoA dehydrogenase that functions in valine catabolism.</text>
</comment>
<dbReference type="FunFam" id="3.90.226.10:FF:000027">
    <property type="entry name" value="Probable 3-hydroxyisobutyryl-CoA hydrolase 2"/>
    <property type="match status" value="1"/>
</dbReference>
<evidence type="ECO:0000313" key="6">
    <source>
        <dbReference type="EMBL" id="KAK9913149.1"/>
    </source>
</evidence>
<dbReference type="Pfam" id="PF16113">
    <property type="entry name" value="ECH_2"/>
    <property type="match status" value="1"/>
</dbReference>
<dbReference type="CDD" id="cd06558">
    <property type="entry name" value="crotonase-like"/>
    <property type="match status" value="1"/>
</dbReference>
<dbReference type="Proteomes" id="UP001457282">
    <property type="component" value="Unassembled WGS sequence"/>
</dbReference>
<comment type="pathway">
    <text evidence="4">Amino-acid degradation; L-valine degradation.</text>
</comment>
<comment type="caution">
    <text evidence="6">The sequence shown here is derived from an EMBL/GenBank/DDBJ whole genome shotgun (WGS) entry which is preliminary data.</text>
</comment>
<dbReference type="GO" id="GO:0003860">
    <property type="term" value="F:3-hydroxyisobutyryl-CoA hydrolase activity"/>
    <property type="evidence" value="ECO:0007669"/>
    <property type="project" value="UniProtKB-UniRule"/>
</dbReference>
<evidence type="ECO:0000256" key="1">
    <source>
        <dbReference type="ARBA" id="ARBA00001709"/>
    </source>
</evidence>
<dbReference type="InterPro" id="IPR032259">
    <property type="entry name" value="HIBYL-CoA-H"/>
</dbReference>
<protein>
    <recommendedName>
        <fullName evidence="2 4">3-hydroxyisobutyryl-CoA hydrolase</fullName>
        <shortName evidence="4">HIB-CoA hydrolase</shortName>
        <shortName evidence="4">HIBYL-CoA-H</shortName>
        <ecNumber evidence="2 4">3.1.2.4</ecNumber>
    </recommendedName>
    <alternativeName>
        <fullName evidence="4">3-hydroxyisobutyryl-coenzyme A hydrolase</fullName>
    </alternativeName>
</protein>
<name>A0AAW1VXL9_RUBAR</name>
<dbReference type="PANTHER" id="PTHR43176">
    <property type="entry name" value="3-HYDROXYISOBUTYRYL-COA HYDROLASE-RELATED"/>
    <property type="match status" value="1"/>
</dbReference>
<dbReference type="EC" id="3.1.2.4" evidence="2 4"/>
<dbReference type="EMBL" id="JBEDUW010000007">
    <property type="protein sequence ID" value="KAK9913149.1"/>
    <property type="molecule type" value="Genomic_DNA"/>
</dbReference>
<dbReference type="InterPro" id="IPR045004">
    <property type="entry name" value="ECH_dom"/>
</dbReference>
<organism evidence="6 7">
    <name type="scientific">Rubus argutus</name>
    <name type="common">Southern blackberry</name>
    <dbReference type="NCBI Taxonomy" id="59490"/>
    <lineage>
        <taxon>Eukaryota</taxon>
        <taxon>Viridiplantae</taxon>
        <taxon>Streptophyta</taxon>
        <taxon>Embryophyta</taxon>
        <taxon>Tracheophyta</taxon>
        <taxon>Spermatophyta</taxon>
        <taxon>Magnoliopsida</taxon>
        <taxon>eudicotyledons</taxon>
        <taxon>Gunneridae</taxon>
        <taxon>Pentapetalae</taxon>
        <taxon>rosids</taxon>
        <taxon>fabids</taxon>
        <taxon>Rosales</taxon>
        <taxon>Rosaceae</taxon>
        <taxon>Rosoideae</taxon>
        <taxon>Rosoideae incertae sedis</taxon>
        <taxon>Rubus</taxon>
    </lineage>
</organism>
<keyword evidence="3 4" id="KW-0378">Hydrolase</keyword>
<dbReference type="PANTHER" id="PTHR43176:SF3">
    <property type="entry name" value="3-HYDROXYISOBUTYRYL-COA HYDROLASE, MITOCHONDRIAL"/>
    <property type="match status" value="1"/>
</dbReference>
<evidence type="ECO:0000256" key="4">
    <source>
        <dbReference type="RuleBase" id="RU369070"/>
    </source>
</evidence>
<proteinExistence type="inferred from homology"/>
<dbReference type="NCBIfam" id="NF004127">
    <property type="entry name" value="PRK05617.1"/>
    <property type="match status" value="1"/>
</dbReference>
<gene>
    <name evidence="6" type="ORF">M0R45_036973</name>
</gene>
<accession>A0AAW1VXL9</accession>